<evidence type="ECO:0000256" key="2">
    <source>
        <dbReference type="ARBA" id="ARBA00022982"/>
    </source>
</evidence>
<keyword evidence="2" id="KW-0249">Electron transport</keyword>
<keyword evidence="9" id="KW-1185">Reference proteome</keyword>
<evidence type="ECO:0000256" key="4">
    <source>
        <dbReference type="ARBA" id="ARBA00023284"/>
    </source>
</evidence>
<comment type="caution">
    <text evidence="8">The sequence shown here is derived from an EMBL/GenBank/DDBJ whole genome shotgun (WGS) entry which is preliminary data.</text>
</comment>
<dbReference type="SUPFAM" id="SSF52833">
    <property type="entry name" value="Thioredoxin-like"/>
    <property type="match status" value="1"/>
</dbReference>
<evidence type="ECO:0000256" key="5">
    <source>
        <dbReference type="PIRSR" id="PIRSR000077-1"/>
    </source>
</evidence>
<evidence type="ECO:0000313" key="8">
    <source>
        <dbReference type="EMBL" id="KGK99000.1"/>
    </source>
</evidence>
<dbReference type="GO" id="GO:0015035">
    <property type="term" value="F:protein-disulfide reductase activity"/>
    <property type="evidence" value="ECO:0007669"/>
    <property type="project" value="InterPro"/>
</dbReference>
<name>A0A099T1G1_METMT</name>
<dbReference type="PANTHER" id="PTHR45663">
    <property type="entry name" value="GEO12009P1"/>
    <property type="match status" value="1"/>
</dbReference>
<feature type="site" description="Deprotonates C-terminal active site Cys" evidence="5">
    <location>
        <position position="8"/>
    </location>
</feature>
<protein>
    <submittedName>
        <fullName evidence="8">Thioredoxin</fullName>
    </submittedName>
</protein>
<dbReference type="Pfam" id="PF00085">
    <property type="entry name" value="Thioredoxin"/>
    <property type="match status" value="1"/>
</dbReference>
<keyword evidence="3 6" id="KW-1015">Disulfide bond</keyword>
<feature type="domain" description="Thioredoxin" evidence="7">
    <location>
        <begin position="1"/>
        <end position="89"/>
    </location>
</feature>
<feature type="disulfide bond" description="Redox-active" evidence="6">
    <location>
        <begin position="14"/>
        <end position="17"/>
    </location>
</feature>
<sequence>MSNVVVLDFTATWCGPCQMQKPILEELEGEMGDKVEFKMVDVDQNNALAGKYGISAVPTLIIEKDGAEVKRFTGVTSADVLRSELNQLI</sequence>
<feature type="active site" description="Nucleophile" evidence="5">
    <location>
        <position position="17"/>
    </location>
</feature>
<dbReference type="AlphaFoldDB" id="A0A099T1G1"/>
<dbReference type="InterPro" id="IPR017937">
    <property type="entry name" value="Thioredoxin_CS"/>
</dbReference>
<evidence type="ECO:0000256" key="6">
    <source>
        <dbReference type="PIRSR" id="PIRSR000077-4"/>
    </source>
</evidence>
<dbReference type="Proteomes" id="UP000029859">
    <property type="component" value="Unassembled WGS sequence"/>
</dbReference>
<dbReference type="PRINTS" id="PR00421">
    <property type="entry name" value="THIOREDOXIN"/>
</dbReference>
<reference evidence="8 9" key="1">
    <citation type="submission" date="2014-09" db="EMBL/GenBank/DDBJ databases">
        <title>Draft genome sequence of an obligately methylotrophic methanogen, Methanococcoides methylutens, isolated from marine sediment.</title>
        <authorList>
            <person name="Guan Y."/>
            <person name="Ngugi D.K."/>
            <person name="Blom J."/>
            <person name="Ali S."/>
            <person name="Ferry J.G."/>
            <person name="Stingl U."/>
        </authorList>
    </citation>
    <scope>NUCLEOTIDE SEQUENCE [LARGE SCALE GENOMIC DNA]</scope>
    <source>
        <strain evidence="8 9">DSM 2657</strain>
    </source>
</reference>
<gene>
    <name evidence="8" type="ORF">LI82_02900</name>
</gene>
<feature type="active site" description="Nucleophile" evidence="5">
    <location>
        <position position="14"/>
    </location>
</feature>
<keyword evidence="1" id="KW-0813">Transport</keyword>
<dbReference type="EMBL" id="JRHO01000009">
    <property type="protein sequence ID" value="KGK99000.1"/>
    <property type="molecule type" value="Genomic_DNA"/>
</dbReference>
<dbReference type="InterPro" id="IPR005746">
    <property type="entry name" value="Thioredoxin"/>
</dbReference>
<proteinExistence type="predicted"/>
<dbReference type="RefSeq" id="WP_048193431.1">
    <property type="nucleotide sequence ID" value="NZ_CAAGSM010000002.1"/>
</dbReference>
<evidence type="ECO:0000259" key="7">
    <source>
        <dbReference type="PROSITE" id="PS51352"/>
    </source>
</evidence>
<dbReference type="PIRSF" id="PIRSF000077">
    <property type="entry name" value="Thioredoxin"/>
    <property type="match status" value="1"/>
</dbReference>
<dbReference type="GO" id="GO:0005737">
    <property type="term" value="C:cytoplasm"/>
    <property type="evidence" value="ECO:0007669"/>
    <property type="project" value="TreeGrafter"/>
</dbReference>
<dbReference type="PROSITE" id="PS00194">
    <property type="entry name" value="THIOREDOXIN_1"/>
    <property type="match status" value="1"/>
</dbReference>
<keyword evidence="4 6" id="KW-0676">Redox-active center</keyword>
<dbReference type="InterPro" id="IPR036249">
    <property type="entry name" value="Thioredoxin-like_sf"/>
</dbReference>
<dbReference type="Gene3D" id="3.40.30.10">
    <property type="entry name" value="Glutaredoxin"/>
    <property type="match status" value="1"/>
</dbReference>
<dbReference type="OrthoDB" id="35385at2157"/>
<feature type="site" description="Contributes to redox potential value" evidence="5">
    <location>
        <position position="16"/>
    </location>
</feature>
<dbReference type="PANTHER" id="PTHR45663:SF11">
    <property type="entry name" value="GEO12009P1"/>
    <property type="match status" value="1"/>
</dbReference>
<accession>A0A099T1G1</accession>
<dbReference type="PROSITE" id="PS51352">
    <property type="entry name" value="THIOREDOXIN_2"/>
    <property type="match status" value="1"/>
</dbReference>
<evidence type="ECO:0000256" key="1">
    <source>
        <dbReference type="ARBA" id="ARBA00022448"/>
    </source>
</evidence>
<feature type="site" description="Contributes to redox potential value" evidence="5">
    <location>
        <position position="15"/>
    </location>
</feature>
<evidence type="ECO:0000256" key="3">
    <source>
        <dbReference type="ARBA" id="ARBA00023157"/>
    </source>
</evidence>
<evidence type="ECO:0000313" key="9">
    <source>
        <dbReference type="Proteomes" id="UP000029859"/>
    </source>
</evidence>
<dbReference type="InterPro" id="IPR013766">
    <property type="entry name" value="Thioredoxin_domain"/>
</dbReference>
<organism evidence="8 9">
    <name type="scientific">Methanococcoides methylutens</name>
    <dbReference type="NCBI Taxonomy" id="2226"/>
    <lineage>
        <taxon>Archaea</taxon>
        <taxon>Methanobacteriati</taxon>
        <taxon>Methanobacteriota</taxon>
        <taxon>Stenosarchaea group</taxon>
        <taxon>Methanomicrobia</taxon>
        <taxon>Methanosarcinales</taxon>
        <taxon>Methanosarcinaceae</taxon>
        <taxon>Methanococcoides</taxon>
    </lineage>
</organism>
<dbReference type="CDD" id="cd02947">
    <property type="entry name" value="TRX_family"/>
    <property type="match status" value="1"/>
</dbReference>